<evidence type="ECO:0000313" key="1">
    <source>
        <dbReference type="EMBL" id="EMS63768.1"/>
    </source>
</evidence>
<accession>M7ZKJ4</accession>
<organism evidence="1">
    <name type="scientific">Triticum urartu</name>
    <name type="common">Red wild einkorn</name>
    <name type="synonym">Crithodium urartu</name>
    <dbReference type="NCBI Taxonomy" id="4572"/>
    <lineage>
        <taxon>Eukaryota</taxon>
        <taxon>Viridiplantae</taxon>
        <taxon>Streptophyta</taxon>
        <taxon>Embryophyta</taxon>
        <taxon>Tracheophyta</taxon>
        <taxon>Spermatophyta</taxon>
        <taxon>Magnoliopsida</taxon>
        <taxon>Liliopsida</taxon>
        <taxon>Poales</taxon>
        <taxon>Poaceae</taxon>
        <taxon>BOP clade</taxon>
        <taxon>Pooideae</taxon>
        <taxon>Triticodae</taxon>
        <taxon>Triticeae</taxon>
        <taxon>Triticinae</taxon>
        <taxon>Triticum</taxon>
    </lineage>
</organism>
<dbReference type="AlphaFoldDB" id="M7ZKJ4"/>
<proteinExistence type="predicted"/>
<gene>
    <name evidence="1" type="ORF">TRIUR3_00238</name>
</gene>
<protein>
    <submittedName>
        <fullName evidence="1">Uncharacterized protein</fullName>
    </submittedName>
</protein>
<reference evidence="1" key="1">
    <citation type="journal article" date="2013" name="Nature">
        <title>Draft genome of the wheat A-genome progenitor Triticum urartu.</title>
        <authorList>
            <person name="Ling H.Q."/>
            <person name="Zhao S."/>
            <person name="Liu D."/>
            <person name="Wang J."/>
            <person name="Sun H."/>
            <person name="Zhang C."/>
            <person name="Fan H."/>
            <person name="Li D."/>
            <person name="Dong L."/>
            <person name="Tao Y."/>
            <person name="Gao C."/>
            <person name="Wu H."/>
            <person name="Li Y."/>
            <person name="Cui Y."/>
            <person name="Guo X."/>
            <person name="Zheng S."/>
            <person name="Wang B."/>
            <person name="Yu K."/>
            <person name="Liang Q."/>
            <person name="Yang W."/>
            <person name="Lou X."/>
            <person name="Chen J."/>
            <person name="Feng M."/>
            <person name="Jian J."/>
            <person name="Zhang X."/>
            <person name="Luo G."/>
            <person name="Jiang Y."/>
            <person name="Liu J."/>
            <person name="Wang Z."/>
            <person name="Sha Y."/>
            <person name="Zhang B."/>
            <person name="Wu H."/>
            <person name="Tang D."/>
            <person name="Shen Q."/>
            <person name="Xue P."/>
            <person name="Zou S."/>
            <person name="Wang X."/>
            <person name="Liu X."/>
            <person name="Wang F."/>
            <person name="Yang Y."/>
            <person name="An X."/>
            <person name="Dong Z."/>
            <person name="Zhang K."/>
            <person name="Zhang X."/>
            <person name="Luo M.C."/>
            <person name="Dvorak J."/>
            <person name="Tong Y."/>
            <person name="Wang J."/>
            <person name="Yang H."/>
            <person name="Li Z."/>
            <person name="Wang D."/>
            <person name="Zhang A."/>
            <person name="Wang J."/>
        </authorList>
    </citation>
    <scope>NUCLEOTIDE SEQUENCE</scope>
</reference>
<name>M7ZKJ4_TRIUA</name>
<sequence length="128" mass="13309">MATSAACPFPAGCRGGLVRRSGVVLGLLPVLVEMLVVGGCRGGGPGLCGRHRLYDERRPRGLYCSLGHAGDEVVAGALLLASGWVAAQVVVRSWDPNEGVGEEMFVDAGFLLPAPCCWNGLKSDIPMS</sequence>
<dbReference type="EMBL" id="KD065329">
    <property type="protein sequence ID" value="EMS63768.1"/>
    <property type="molecule type" value="Genomic_DNA"/>
</dbReference>